<organism evidence="11 12">
    <name type="scientific">Pisolithus tinctorius Marx 270</name>
    <dbReference type="NCBI Taxonomy" id="870435"/>
    <lineage>
        <taxon>Eukaryota</taxon>
        <taxon>Fungi</taxon>
        <taxon>Dikarya</taxon>
        <taxon>Basidiomycota</taxon>
        <taxon>Agaricomycotina</taxon>
        <taxon>Agaricomycetes</taxon>
        <taxon>Agaricomycetidae</taxon>
        <taxon>Boletales</taxon>
        <taxon>Sclerodermatineae</taxon>
        <taxon>Pisolithaceae</taxon>
        <taxon>Pisolithus</taxon>
    </lineage>
</organism>
<dbReference type="Gene3D" id="3.40.50.620">
    <property type="entry name" value="HUPs"/>
    <property type="match status" value="1"/>
</dbReference>
<dbReference type="InterPro" id="IPR035959">
    <property type="entry name" value="RutC-like_sf"/>
</dbReference>
<keyword evidence="4" id="KW-0436">Ligase</keyword>
<dbReference type="PANTHER" id="PTHR12196">
    <property type="entry name" value="DOMAIN OF UNKNOWN FUNCTION 71 DUF71 -CONTAINING PROTEIN"/>
    <property type="match status" value="1"/>
</dbReference>
<evidence type="ECO:0000256" key="1">
    <source>
        <dbReference type="ARBA" id="ARBA00005156"/>
    </source>
</evidence>
<dbReference type="Gene3D" id="3.30.1330.40">
    <property type="entry name" value="RutC-like"/>
    <property type="match status" value="2"/>
</dbReference>
<dbReference type="Gene3D" id="3.90.1490.10">
    <property type="entry name" value="putative n-type atp pyrophosphatase, domain 2"/>
    <property type="match status" value="1"/>
</dbReference>
<dbReference type="HOGENOM" id="CLU_010289_2_1_1"/>
<dbReference type="CDD" id="cd01994">
    <property type="entry name" value="AANH_PF0828-like"/>
    <property type="match status" value="1"/>
</dbReference>
<dbReference type="InterPro" id="IPR002761">
    <property type="entry name" value="Diphthami_syn_dom"/>
</dbReference>
<dbReference type="GO" id="GO:0005524">
    <property type="term" value="F:ATP binding"/>
    <property type="evidence" value="ECO:0007669"/>
    <property type="project" value="UniProtKB-KW"/>
</dbReference>
<dbReference type="InterPro" id="IPR014729">
    <property type="entry name" value="Rossmann-like_a/b/a_fold"/>
</dbReference>
<comment type="catalytic activity">
    <reaction evidence="9">
        <text>diphthine-[translation elongation factor 2] + NH4(+) + ATP = diphthamide-[translation elongation factor 2] + AMP + diphosphate + H(+)</text>
        <dbReference type="Rhea" id="RHEA:19753"/>
        <dbReference type="Rhea" id="RHEA-COMP:10172"/>
        <dbReference type="Rhea" id="RHEA-COMP:10174"/>
        <dbReference type="ChEBI" id="CHEBI:15378"/>
        <dbReference type="ChEBI" id="CHEBI:16692"/>
        <dbReference type="ChEBI" id="CHEBI:28938"/>
        <dbReference type="ChEBI" id="CHEBI:30616"/>
        <dbReference type="ChEBI" id="CHEBI:33019"/>
        <dbReference type="ChEBI" id="CHEBI:82696"/>
        <dbReference type="ChEBI" id="CHEBI:456215"/>
        <dbReference type="EC" id="6.3.1.14"/>
    </reaction>
</comment>
<evidence type="ECO:0000256" key="9">
    <source>
        <dbReference type="ARBA" id="ARBA00048108"/>
    </source>
</evidence>
<dbReference type="STRING" id="870435.A0A0C3NAP8"/>
<dbReference type="NCBIfam" id="TIGR00290">
    <property type="entry name" value="MJ0570_dom"/>
    <property type="match status" value="1"/>
</dbReference>
<protein>
    <recommendedName>
        <fullName evidence="3">Diphthine--ammonia ligase</fullName>
        <ecNumber evidence="2">6.3.1.14</ecNumber>
    </recommendedName>
    <alternativeName>
        <fullName evidence="7">Diphthamide synthase</fullName>
    </alternativeName>
    <alternativeName>
        <fullName evidence="8">Diphthamide synthetase</fullName>
    </alternativeName>
</protein>
<proteinExistence type="predicted"/>
<dbReference type="FunFam" id="3.90.1490.10:FF:000001">
    <property type="entry name" value="Diphthine--ammonia ligase"/>
    <property type="match status" value="1"/>
</dbReference>
<evidence type="ECO:0000256" key="7">
    <source>
        <dbReference type="ARBA" id="ARBA00029814"/>
    </source>
</evidence>
<dbReference type="Proteomes" id="UP000054217">
    <property type="component" value="Unassembled WGS sequence"/>
</dbReference>
<evidence type="ECO:0000313" key="11">
    <source>
        <dbReference type="EMBL" id="KIN92985.1"/>
    </source>
</evidence>
<dbReference type="EC" id="6.3.1.14" evidence="2"/>
<feature type="domain" description="Diphthamide synthase" evidence="10">
    <location>
        <begin position="95"/>
        <end position="235"/>
    </location>
</feature>
<keyword evidence="5" id="KW-0547">Nucleotide-binding</keyword>
<evidence type="ECO:0000256" key="5">
    <source>
        <dbReference type="ARBA" id="ARBA00022741"/>
    </source>
</evidence>
<evidence type="ECO:0000256" key="4">
    <source>
        <dbReference type="ARBA" id="ARBA00022598"/>
    </source>
</evidence>
<dbReference type="PANTHER" id="PTHR12196:SF2">
    <property type="entry name" value="DIPHTHINE--AMMONIA LIGASE"/>
    <property type="match status" value="1"/>
</dbReference>
<evidence type="ECO:0000256" key="8">
    <source>
        <dbReference type="ARBA" id="ARBA00031552"/>
    </source>
</evidence>
<evidence type="ECO:0000256" key="3">
    <source>
        <dbReference type="ARBA" id="ARBA00018426"/>
    </source>
</evidence>
<keyword evidence="12" id="KW-1185">Reference proteome</keyword>
<dbReference type="SUPFAM" id="SSF55298">
    <property type="entry name" value="YjgF-like"/>
    <property type="match status" value="2"/>
</dbReference>
<dbReference type="GO" id="GO:0017178">
    <property type="term" value="F:diphthine-ammonia ligase activity"/>
    <property type="evidence" value="ECO:0007669"/>
    <property type="project" value="UniProtKB-EC"/>
</dbReference>
<evidence type="ECO:0000256" key="2">
    <source>
        <dbReference type="ARBA" id="ARBA00012089"/>
    </source>
</evidence>
<evidence type="ECO:0000256" key="6">
    <source>
        <dbReference type="ARBA" id="ARBA00022840"/>
    </source>
</evidence>
<comment type="pathway">
    <text evidence="1">Protein modification; peptidyl-diphthamide biosynthesis.</text>
</comment>
<dbReference type="InParanoid" id="A0A0C3NAP8"/>
<gene>
    <name evidence="11" type="ORF">M404DRAFT_172052</name>
</gene>
<sequence>MKYVALLSGGKDSCFNLLHCLKNGHQLVAAATLSPESGKDEIDSYLYQTVGQDGIALIADALRVPLYRRVICGHPLEQGPEYGTTSPGGSGTPGDETEDLYLLLKTVLEHHPDVQGVAVGAILSNYQRVRVEHVCRRFSLTPLAYLWQRNQVALLSEMLSAHLNAVLIKVAGAGLIPSHLGISLSAMHPTLLKLHAMYGTHPCGEGGEYESFTLDCPRIFQGKIILQETEKMASMEGDVAPVAYLRIKRAEVVHKNEDDLSIEAKQADVPIPPLLEPCFQDVRMRVARSLGSPLSCTLPTHITPAVSQAISLPPSIRTLGPWIAVGNVHTTSENASHSVAEQVTQCFHNLKDILARYTTSSPSEVLAKSAMITLFLPTLDSSTFSAANTAYSAFFGASPPARACIAAGKSVTLECVAWAPERTPEKNAHFRNSWTRRSLHVQSLSYWAPANIGPYSQAISPWTFISGQIGLLPASLTLPTSSDILPPYSPDVECDPEIRSCLETSSLALETALVLQHISRVIRAAPISSRNGDEGGFGGTANDVSSCFWRVSVNVVANDTVEKPLVPTLYAVVTSLPCGARLEKVVVVHSGRCALSDPDHMDDDEEIVERTPEFHQGDIPSSIAL</sequence>
<evidence type="ECO:0000259" key="10">
    <source>
        <dbReference type="Pfam" id="PF01902"/>
    </source>
</evidence>
<dbReference type="FunFam" id="3.40.50.620:FF:000145">
    <property type="entry name" value="ATP-binding domain containing protein"/>
    <property type="match status" value="1"/>
</dbReference>
<name>A0A0C3NAP8_PISTI</name>
<accession>A0A0C3NAP8</accession>
<keyword evidence="6" id="KW-0067">ATP-binding</keyword>
<reference evidence="12" key="2">
    <citation type="submission" date="2015-01" db="EMBL/GenBank/DDBJ databases">
        <title>Evolutionary Origins and Diversification of the Mycorrhizal Mutualists.</title>
        <authorList>
            <consortium name="DOE Joint Genome Institute"/>
            <consortium name="Mycorrhizal Genomics Consortium"/>
            <person name="Kohler A."/>
            <person name="Kuo A."/>
            <person name="Nagy L.G."/>
            <person name="Floudas D."/>
            <person name="Copeland A."/>
            <person name="Barry K.W."/>
            <person name="Cichocki N."/>
            <person name="Veneault-Fourrey C."/>
            <person name="LaButti K."/>
            <person name="Lindquist E.A."/>
            <person name="Lipzen A."/>
            <person name="Lundell T."/>
            <person name="Morin E."/>
            <person name="Murat C."/>
            <person name="Riley R."/>
            <person name="Ohm R."/>
            <person name="Sun H."/>
            <person name="Tunlid A."/>
            <person name="Henrissat B."/>
            <person name="Grigoriev I.V."/>
            <person name="Hibbett D.S."/>
            <person name="Martin F."/>
        </authorList>
    </citation>
    <scope>NUCLEOTIDE SEQUENCE [LARGE SCALE GENOMIC DNA]</scope>
    <source>
        <strain evidence="12">Marx 270</strain>
    </source>
</reference>
<dbReference type="Pfam" id="PF01902">
    <property type="entry name" value="Diphthami_syn_2"/>
    <property type="match status" value="1"/>
</dbReference>
<reference evidence="11 12" key="1">
    <citation type="submission" date="2014-04" db="EMBL/GenBank/DDBJ databases">
        <authorList>
            <consortium name="DOE Joint Genome Institute"/>
            <person name="Kuo A."/>
            <person name="Kohler A."/>
            <person name="Costa M.D."/>
            <person name="Nagy L.G."/>
            <person name="Floudas D."/>
            <person name="Copeland A."/>
            <person name="Barry K.W."/>
            <person name="Cichocki N."/>
            <person name="Veneault-Fourrey C."/>
            <person name="LaButti K."/>
            <person name="Lindquist E.A."/>
            <person name="Lipzen A."/>
            <person name="Lundell T."/>
            <person name="Morin E."/>
            <person name="Murat C."/>
            <person name="Sun H."/>
            <person name="Tunlid A."/>
            <person name="Henrissat B."/>
            <person name="Grigoriev I.V."/>
            <person name="Hibbett D.S."/>
            <person name="Martin F."/>
            <person name="Nordberg H.P."/>
            <person name="Cantor M.N."/>
            <person name="Hua S.X."/>
        </authorList>
    </citation>
    <scope>NUCLEOTIDE SEQUENCE [LARGE SCALE GENOMIC DNA]</scope>
    <source>
        <strain evidence="11 12">Marx 270</strain>
    </source>
</reference>
<evidence type="ECO:0000313" key="12">
    <source>
        <dbReference type="Proteomes" id="UP000054217"/>
    </source>
</evidence>
<dbReference type="AlphaFoldDB" id="A0A0C3NAP8"/>
<dbReference type="InterPro" id="IPR030662">
    <property type="entry name" value="DPH6/MJ0570"/>
</dbReference>
<dbReference type="GO" id="GO:0017183">
    <property type="term" value="P:protein histidyl modification to diphthamide"/>
    <property type="evidence" value="ECO:0007669"/>
    <property type="project" value="TreeGrafter"/>
</dbReference>
<dbReference type="OrthoDB" id="686384at2759"/>
<dbReference type="EMBL" id="KN832265">
    <property type="protein sequence ID" value="KIN92985.1"/>
    <property type="molecule type" value="Genomic_DNA"/>
</dbReference>
<dbReference type="SUPFAM" id="SSF52402">
    <property type="entry name" value="Adenine nucleotide alpha hydrolases-like"/>
    <property type="match status" value="1"/>
</dbReference>
<dbReference type="FunCoup" id="A0A0C3NAP8">
    <property type="interactions" value="26"/>
</dbReference>